<protein>
    <submittedName>
        <fullName evidence="7">Unplaced genomic scaffold supercont1.4, whole genome shotgun sequence</fullName>
    </submittedName>
</protein>
<evidence type="ECO:0000256" key="1">
    <source>
        <dbReference type="ARBA" id="ARBA00004123"/>
    </source>
</evidence>
<evidence type="ECO:0000313" key="7">
    <source>
        <dbReference type="EMBL" id="KIW80227.1"/>
    </source>
</evidence>
<feature type="domain" description="Xylanolytic transcriptional activator regulatory" evidence="6">
    <location>
        <begin position="222"/>
        <end position="306"/>
    </location>
</feature>
<dbReference type="VEuPathDB" id="FungiDB:Z517_06842"/>
<keyword evidence="4" id="KW-0804">Transcription</keyword>
<dbReference type="STRING" id="1442368.A0A0D2F0Q2"/>
<dbReference type="GO" id="GO:0005634">
    <property type="term" value="C:nucleus"/>
    <property type="evidence" value="ECO:0007669"/>
    <property type="project" value="UniProtKB-SubCell"/>
</dbReference>
<evidence type="ECO:0000256" key="4">
    <source>
        <dbReference type="ARBA" id="ARBA00023163"/>
    </source>
</evidence>
<name>A0A0D2F0Q2_9EURO</name>
<dbReference type="GO" id="GO:0003677">
    <property type="term" value="F:DNA binding"/>
    <property type="evidence" value="ECO:0007669"/>
    <property type="project" value="InterPro"/>
</dbReference>
<keyword evidence="5" id="KW-0539">Nucleus</keyword>
<evidence type="ECO:0000256" key="3">
    <source>
        <dbReference type="ARBA" id="ARBA00023015"/>
    </source>
</evidence>
<dbReference type="PANTHER" id="PTHR47338:SF10">
    <property type="entry name" value="TRANSCRIPTION FACTOR DOMAIN-CONTAINING PROTEIN-RELATED"/>
    <property type="match status" value="1"/>
</dbReference>
<keyword evidence="2" id="KW-0479">Metal-binding</keyword>
<dbReference type="SMART" id="SM00906">
    <property type="entry name" value="Fungal_trans"/>
    <property type="match status" value="1"/>
</dbReference>
<dbReference type="RefSeq" id="XP_013284035.1">
    <property type="nucleotide sequence ID" value="XM_013428581.1"/>
</dbReference>
<dbReference type="GeneID" id="25306332"/>
<gene>
    <name evidence="7" type="ORF">Z517_06842</name>
</gene>
<reference evidence="7 8" key="1">
    <citation type="submission" date="2015-01" db="EMBL/GenBank/DDBJ databases">
        <title>The Genome Sequence of Fonsecaea pedrosoi CBS 271.37.</title>
        <authorList>
            <consortium name="The Broad Institute Genomics Platform"/>
            <person name="Cuomo C."/>
            <person name="de Hoog S."/>
            <person name="Gorbushina A."/>
            <person name="Stielow B."/>
            <person name="Teixiera M."/>
            <person name="Abouelleil A."/>
            <person name="Chapman S.B."/>
            <person name="Priest M."/>
            <person name="Young S.K."/>
            <person name="Wortman J."/>
            <person name="Nusbaum C."/>
            <person name="Birren B."/>
        </authorList>
    </citation>
    <scope>NUCLEOTIDE SEQUENCE [LARGE SCALE GENOMIC DNA]</scope>
    <source>
        <strain evidence="7 8">CBS 271.37</strain>
    </source>
</reference>
<dbReference type="HOGENOM" id="CLU_011017_2_2_1"/>
<dbReference type="AlphaFoldDB" id="A0A0D2F0Q2"/>
<dbReference type="PANTHER" id="PTHR47338">
    <property type="entry name" value="ZN(II)2CYS6 TRANSCRIPTION FACTOR (EUROFUNG)-RELATED"/>
    <property type="match status" value="1"/>
</dbReference>
<accession>A0A0D2F0Q2</accession>
<dbReference type="GO" id="GO:0008270">
    <property type="term" value="F:zinc ion binding"/>
    <property type="evidence" value="ECO:0007669"/>
    <property type="project" value="InterPro"/>
</dbReference>
<evidence type="ECO:0000256" key="5">
    <source>
        <dbReference type="ARBA" id="ARBA00023242"/>
    </source>
</evidence>
<evidence type="ECO:0000259" key="6">
    <source>
        <dbReference type="SMART" id="SM00906"/>
    </source>
</evidence>
<proteinExistence type="predicted"/>
<dbReference type="CDD" id="cd12148">
    <property type="entry name" value="fungal_TF_MHR"/>
    <property type="match status" value="1"/>
</dbReference>
<comment type="subcellular location">
    <subcellularLocation>
        <location evidence="1">Nucleus</location>
    </subcellularLocation>
</comment>
<dbReference type="InterPro" id="IPR050815">
    <property type="entry name" value="TF_fung"/>
</dbReference>
<dbReference type="InterPro" id="IPR007219">
    <property type="entry name" value="XnlR_reg_dom"/>
</dbReference>
<dbReference type="GO" id="GO:0000981">
    <property type="term" value="F:DNA-binding transcription factor activity, RNA polymerase II-specific"/>
    <property type="evidence" value="ECO:0007669"/>
    <property type="project" value="InterPro"/>
</dbReference>
<dbReference type="EMBL" id="KN846972">
    <property type="protein sequence ID" value="KIW80227.1"/>
    <property type="molecule type" value="Genomic_DNA"/>
</dbReference>
<dbReference type="GO" id="GO:0006351">
    <property type="term" value="P:DNA-templated transcription"/>
    <property type="evidence" value="ECO:0007669"/>
    <property type="project" value="InterPro"/>
</dbReference>
<keyword evidence="8" id="KW-1185">Reference proteome</keyword>
<keyword evidence="3" id="KW-0805">Transcription regulation</keyword>
<dbReference type="OrthoDB" id="3462402at2759"/>
<sequence>MNSGLGLLTGQNETRFFADVFDPTLGPWLTDGFSNGQAPETLLGNVGEMLDIPLLQAQDPGGALEMNYNFQFGFFPASNTNSTSQGNTKSNRYSMPFPAMVVDDIIDAFFKYVSGWLPLFHKPRFYAKYNVYGQDTEKYQSLCLEDCLILDTICALAARFSTSSYFAHLPPKSRAEPFLTQATQLFQDAMKLDAAIQANLSLLQGLILLGWYHQVCGSSGRCGNLIGISCRLAYDLGLNNIDHDILESKSTVQWTSTEEWSKKEELRRAWWLAWELDMFSGTILKRPHTIDKTHINVLLPVSDEAWFSDTPVASVAVIHDPLHVWKTLKDSPNDDDRAWFLIASFLRAFAHDIIHRRHTTAQTICDFQSSITCFSLILPQRFHLSTNCLSYDESSFAANNWIVCTHLILQSSRSSLRLLCNRKFPEHLDVSLETSALEDEKLVCRVIREWDPNYIARACPLVTTTLLGPAAINAKTACELAAHPDESRPIYLEMLKLVLGAIGSFWQIGASVLELVQLLEARRSITELVNARKNDLDRLPLLLPKNDEDSSS</sequence>
<organism evidence="7 8">
    <name type="scientific">Fonsecaea pedrosoi CBS 271.37</name>
    <dbReference type="NCBI Taxonomy" id="1442368"/>
    <lineage>
        <taxon>Eukaryota</taxon>
        <taxon>Fungi</taxon>
        <taxon>Dikarya</taxon>
        <taxon>Ascomycota</taxon>
        <taxon>Pezizomycotina</taxon>
        <taxon>Eurotiomycetes</taxon>
        <taxon>Chaetothyriomycetidae</taxon>
        <taxon>Chaetothyriales</taxon>
        <taxon>Herpotrichiellaceae</taxon>
        <taxon>Fonsecaea</taxon>
    </lineage>
</organism>
<dbReference type="Proteomes" id="UP000053029">
    <property type="component" value="Unassembled WGS sequence"/>
</dbReference>
<evidence type="ECO:0000313" key="8">
    <source>
        <dbReference type="Proteomes" id="UP000053029"/>
    </source>
</evidence>
<evidence type="ECO:0000256" key="2">
    <source>
        <dbReference type="ARBA" id="ARBA00022723"/>
    </source>
</evidence>
<dbReference type="Pfam" id="PF04082">
    <property type="entry name" value="Fungal_trans"/>
    <property type="match status" value="1"/>
</dbReference>